<dbReference type="STRING" id="1754191.A0A1Y1UF76"/>
<feature type="transmembrane region" description="Helical" evidence="1">
    <location>
        <begin position="266"/>
        <end position="286"/>
    </location>
</feature>
<evidence type="ECO:0000256" key="1">
    <source>
        <dbReference type="SAM" id="Phobius"/>
    </source>
</evidence>
<gene>
    <name evidence="2" type="ORF">BCR36DRAFT_375772</name>
</gene>
<comment type="caution">
    <text evidence="2">The sequence shown here is derived from an EMBL/GenBank/DDBJ whole genome shotgun (WGS) entry which is preliminary data.</text>
</comment>
<dbReference type="SUPFAM" id="SSF53850">
    <property type="entry name" value="Periplasmic binding protein-like II"/>
    <property type="match status" value="1"/>
</dbReference>
<sequence>MGSTRRNYIIYMEKEHENGNKNLKGYAGQFSAYEGLTCNIVEWIYSYRESYGSECKYFSDEAASNALEKISKFLDEGVMPVENFEYKEDESLKEWLDGNLIFIRNWPGSIKTSSVKFEGSSIKFGVTPLPGQQEGISASTLGGWVIGASKFTKNQYIAAKTVEYLTGEEFQRFKAKHFNLLPTMDHLYADSEVCEVIQCDLFKNMQGVLRPSDGNRYSEYTAIIYKTVRKVLLKEMTIENAFRIIISYTDKSILFITQLCTNIENLIITLTVIFIYAGIFAYYIYFSFFEK</sequence>
<dbReference type="Gene3D" id="3.40.190.10">
    <property type="entry name" value="Periplasmic binding protein-like II"/>
    <property type="match status" value="2"/>
</dbReference>
<protein>
    <submittedName>
        <fullName evidence="2">Periplasmic binding protein-like II</fullName>
    </submittedName>
</protein>
<keyword evidence="1" id="KW-0812">Transmembrane</keyword>
<dbReference type="OrthoDB" id="2157358at2759"/>
<name>A0A1Y1UF76_9FUNG</name>
<organism evidence="2 3">
    <name type="scientific">Piromyces finnis</name>
    <dbReference type="NCBI Taxonomy" id="1754191"/>
    <lineage>
        <taxon>Eukaryota</taxon>
        <taxon>Fungi</taxon>
        <taxon>Fungi incertae sedis</taxon>
        <taxon>Chytridiomycota</taxon>
        <taxon>Chytridiomycota incertae sedis</taxon>
        <taxon>Neocallimastigomycetes</taxon>
        <taxon>Neocallimastigales</taxon>
        <taxon>Neocallimastigaceae</taxon>
        <taxon>Piromyces</taxon>
    </lineage>
</organism>
<keyword evidence="3" id="KW-1185">Reference proteome</keyword>
<dbReference type="AlphaFoldDB" id="A0A1Y1UF76"/>
<dbReference type="EMBL" id="MCFH01000161">
    <property type="protein sequence ID" value="ORX36187.1"/>
    <property type="molecule type" value="Genomic_DNA"/>
</dbReference>
<proteinExistence type="predicted"/>
<keyword evidence="1" id="KW-0472">Membrane</keyword>
<accession>A0A1Y1UF76</accession>
<reference evidence="2 3" key="2">
    <citation type="submission" date="2016-08" db="EMBL/GenBank/DDBJ databases">
        <title>Pervasive Adenine N6-methylation of Active Genes in Fungi.</title>
        <authorList>
            <consortium name="DOE Joint Genome Institute"/>
            <person name="Mondo S.J."/>
            <person name="Dannebaum R.O."/>
            <person name="Kuo R.C."/>
            <person name="Labutti K."/>
            <person name="Haridas S."/>
            <person name="Kuo A."/>
            <person name="Salamov A."/>
            <person name="Ahrendt S.R."/>
            <person name="Lipzen A."/>
            <person name="Sullivan W."/>
            <person name="Andreopoulos W.B."/>
            <person name="Clum A."/>
            <person name="Lindquist E."/>
            <person name="Daum C."/>
            <person name="Ramamoorthy G.K."/>
            <person name="Gryganskyi A."/>
            <person name="Culley D."/>
            <person name="Magnuson J.K."/>
            <person name="James T.Y."/>
            <person name="O'Malley M.A."/>
            <person name="Stajich J.E."/>
            <person name="Spatafora J.W."/>
            <person name="Visel A."/>
            <person name="Grigoriev I.V."/>
        </authorList>
    </citation>
    <scope>NUCLEOTIDE SEQUENCE [LARGE SCALE GENOMIC DNA]</scope>
    <source>
        <strain evidence="3">finn</strain>
    </source>
</reference>
<reference evidence="2 3" key="1">
    <citation type="submission" date="2016-08" db="EMBL/GenBank/DDBJ databases">
        <title>Genomes of anaerobic fungi encode conserved fungal cellulosomes for biomass hydrolysis.</title>
        <authorList>
            <consortium name="DOE Joint Genome Institute"/>
            <person name="Haitjema C.H."/>
            <person name="Gilmore S.P."/>
            <person name="Henske J.K."/>
            <person name="Solomon K.V."/>
            <person name="De Groot R."/>
            <person name="Kuo A."/>
            <person name="Mondo S.J."/>
            <person name="Salamov A.A."/>
            <person name="Labutti K."/>
            <person name="Zhao Z."/>
            <person name="Chiniquy J."/>
            <person name="Barry K."/>
            <person name="Brewer H.M."/>
            <person name="Purvine S.O."/>
            <person name="Wright A.T."/>
            <person name="Boxma B."/>
            <person name="Van Alen T."/>
            <person name="Hackstein J.H."/>
            <person name="Baker S.E."/>
            <person name="Grigoriev I.V."/>
            <person name="O'Malley M.A."/>
        </authorList>
    </citation>
    <scope>NUCLEOTIDE SEQUENCE [LARGE SCALE GENOMIC DNA]</scope>
    <source>
        <strain evidence="3">finn</strain>
    </source>
</reference>
<evidence type="ECO:0000313" key="3">
    <source>
        <dbReference type="Proteomes" id="UP000193719"/>
    </source>
</evidence>
<evidence type="ECO:0000313" key="2">
    <source>
        <dbReference type="EMBL" id="ORX36187.1"/>
    </source>
</evidence>
<keyword evidence="1" id="KW-1133">Transmembrane helix</keyword>
<dbReference type="Proteomes" id="UP000193719">
    <property type="component" value="Unassembled WGS sequence"/>
</dbReference>